<dbReference type="Pfam" id="PF04893">
    <property type="entry name" value="Yip1"/>
    <property type="match status" value="1"/>
</dbReference>
<evidence type="ECO:0000256" key="1">
    <source>
        <dbReference type="ARBA" id="ARBA00004141"/>
    </source>
</evidence>
<keyword evidence="8" id="KW-0732">Signal</keyword>
<feature type="chain" id="PRO_5046123110" evidence="8">
    <location>
        <begin position="32"/>
        <end position="679"/>
    </location>
</feature>
<sequence length="679" mass="77063">MRMRNRFNRPFPKALLLLCMLCLFLPDTVSAKLPYKTWFNDQQTGRMITTQPLYVPDGIIGWDGFELPLSAPSDLFITKDNHVYVADTGNNRIVELDEQGKFVRHIGEADGDGMLNQPLGVFVTEEGTIYVADTGNNRIAVFTKGGRFQQAYGKPESPLLPQEYFFVPSKLVVDVRGVMYIVVKDSYQGLLRLDAKGKFTGFFGSNKTELSWLDRLKRAVLNKKQLEKEIARRPGSIENVALTGEGFLLTTSSGLSDGQLKRLNAGGMDAFQNKRFNEFQLSDAGVDQSNFLYGVNREDGAISIYDPQGNVLFYFGDTDKTVHQLGILSYPSSLAVSSDNKLWVSDSASNTIQVFKRTAFGESFLTAAKLYYEGRYKESKPYWEEVAKENGMINLTFEGLGKISLHEKQYETAMAQFEDAYNAAGYSEAFWSVRYEWIKQYFLYAVVGLALVLWGGRLLLRRTFAYAEGRSWPPLSVRYGREMKDALYTMLHPYEGFYRLKERKISWAILGLIVVLAAGIRIVSVYGMGFIFHPYDLSRVNLTMSLATLFAPWATWIIANYLVSAVKGGEGRLREVLQASTFALVPYIALMIPVIALSHIVVLEERIIVDSIEQIYWIWMLALFFIMTQVIHNFDFLETVKNVLITLCTIVVIWIFLVIIAGLGFNLFDFVYQIFREVT</sequence>
<dbReference type="Gene3D" id="2.120.10.30">
    <property type="entry name" value="TolB, C-terminal domain"/>
    <property type="match status" value="2"/>
</dbReference>
<feature type="repeat" description="NHL" evidence="6">
    <location>
        <begin position="111"/>
        <end position="145"/>
    </location>
</feature>
<feature type="transmembrane region" description="Helical" evidence="7">
    <location>
        <begin position="614"/>
        <end position="631"/>
    </location>
</feature>
<dbReference type="InterPro" id="IPR006977">
    <property type="entry name" value="Yip1_dom"/>
</dbReference>
<feature type="signal peptide" evidence="8">
    <location>
        <begin position="1"/>
        <end position="31"/>
    </location>
</feature>
<feature type="transmembrane region" description="Helical" evidence="7">
    <location>
        <begin position="507"/>
        <end position="532"/>
    </location>
</feature>
<feature type="transmembrane region" description="Helical" evidence="7">
    <location>
        <begin position="584"/>
        <end position="602"/>
    </location>
</feature>
<feature type="repeat" description="NHL" evidence="6">
    <location>
        <begin position="319"/>
        <end position="358"/>
    </location>
</feature>
<dbReference type="PANTHER" id="PTHR24104:SF25">
    <property type="entry name" value="PROTEIN LIN-41"/>
    <property type="match status" value="1"/>
</dbReference>
<dbReference type="Proteomes" id="UP001589818">
    <property type="component" value="Unassembled WGS sequence"/>
</dbReference>
<dbReference type="PANTHER" id="PTHR24104">
    <property type="entry name" value="E3 UBIQUITIN-PROTEIN LIGASE NHLRC1-RELATED"/>
    <property type="match status" value="1"/>
</dbReference>
<gene>
    <name evidence="10" type="ORF">ACFFJ8_34970</name>
</gene>
<evidence type="ECO:0000256" key="5">
    <source>
        <dbReference type="ARBA" id="ARBA00023136"/>
    </source>
</evidence>
<evidence type="ECO:0000256" key="2">
    <source>
        <dbReference type="ARBA" id="ARBA00022692"/>
    </source>
</evidence>
<proteinExistence type="predicted"/>
<evidence type="ECO:0000256" key="3">
    <source>
        <dbReference type="ARBA" id="ARBA00022737"/>
    </source>
</evidence>
<feature type="domain" description="Yip1" evidence="9">
    <location>
        <begin position="489"/>
        <end position="657"/>
    </location>
</feature>
<feature type="transmembrane region" description="Helical" evidence="7">
    <location>
        <begin position="544"/>
        <end position="563"/>
    </location>
</feature>
<comment type="subcellular location">
    <subcellularLocation>
        <location evidence="1">Membrane</location>
        <topology evidence="1">Multi-pass membrane protein</topology>
    </subcellularLocation>
</comment>
<dbReference type="InterPro" id="IPR001258">
    <property type="entry name" value="NHL_repeat"/>
</dbReference>
<dbReference type="InterPro" id="IPR050952">
    <property type="entry name" value="TRIM-NHL_E3_ligases"/>
</dbReference>
<evidence type="ECO:0000313" key="11">
    <source>
        <dbReference type="Proteomes" id="UP001589818"/>
    </source>
</evidence>
<name>A0ABV6JLZ0_9BACL</name>
<feature type="transmembrane region" description="Helical" evidence="7">
    <location>
        <begin position="441"/>
        <end position="460"/>
    </location>
</feature>
<dbReference type="Pfam" id="PF01436">
    <property type="entry name" value="NHL"/>
    <property type="match status" value="3"/>
</dbReference>
<accession>A0ABV6JLZ0</accession>
<evidence type="ECO:0000256" key="6">
    <source>
        <dbReference type="PROSITE-ProRule" id="PRU00504"/>
    </source>
</evidence>
<dbReference type="CDD" id="cd05819">
    <property type="entry name" value="NHL"/>
    <property type="match status" value="1"/>
</dbReference>
<keyword evidence="4 7" id="KW-1133">Transmembrane helix</keyword>
<evidence type="ECO:0000256" key="8">
    <source>
        <dbReference type="SAM" id="SignalP"/>
    </source>
</evidence>
<evidence type="ECO:0000256" key="7">
    <source>
        <dbReference type="SAM" id="Phobius"/>
    </source>
</evidence>
<protein>
    <submittedName>
        <fullName evidence="10">YIP1 family protein</fullName>
    </submittedName>
</protein>
<evidence type="ECO:0000313" key="10">
    <source>
        <dbReference type="EMBL" id="MFC0396539.1"/>
    </source>
</evidence>
<dbReference type="PROSITE" id="PS51125">
    <property type="entry name" value="NHL"/>
    <property type="match status" value="2"/>
</dbReference>
<dbReference type="SUPFAM" id="SSF101898">
    <property type="entry name" value="NHL repeat"/>
    <property type="match status" value="1"/>
</dbReference>
<dbReference type="InterPro" id="IPR011042">
    <property type="entry name" value="6-blade_b-propeller_TolB-like"/>
</dbReference>
<keyword evidence="3" id="KW-0677">Repeat</keyword>
<keyword evidence="5 7" id="KW-0472">Membrane</keyword>
<keyword evidence="2 7" id="KW-0812">Transmembrane</keyword>
<organism evidence="10 11">
    <name type="scientific">Paenibacillus mendelii</name>
    <dbReference type="NCBI Taxonomy" id="206163"/>
    <lineage>
        <taxon>Bacteria</taxon>
        <taxon>Bacillati</taxon>
        <taxon>Bacillota</taxon>
        <taxon>Bacilli</taxon>
        <taxon>Bacillales</taxon>
        <taxon>Paenibacillaceae</taxon>
        <taxon>Paenibacillus</taxon>
    </lineage>
</organism>
<evidence type="ECO:0000256" key="4">
    <source>
        <dbReference type="ARBA" id="ARBA00022989"/>
    </source>
</evidence>
<dbReference type="EMBL" id="JBHLVF010000061">
    <property type="protein sequence ID" value="MFC0396539.1"/>
    <property type="molecule type" value="Genomic_DNA"/>
</dbReference>
<feature type="transmembrane region" description="Helical" evidence="7">
    <location>
        <begin position="643"/>
        <end position="668"/>
    </location>
</feature>
<reference evidence="10 11" key="1">
    <citation type="submission" date="2024-09" db="EMBL/GenBank/DDBJ databases">
        <authorList>
            <person name="Sun Q."/>
            <person name="Mori K."/>
        </authorList>
    </citation>
    <scope>NUCLEOTIDE SEQUENCE [LARGE SCALE GENOMIC DNA]</scope>
    <source>
        <strain evidence="10 11">CCM 4839</strain>
    </source>
</reference>
<dbReference type="RefSeq" id="WP_204818613.1">
    <property type="nucleotide sequence ID" value="NZ_JANHOF010000005.1"/>
</dbReference>
<evidence type="ECO:0000259" key="9">
    <source>
        <dbReference type="Pfam" id="PF04893"/>
    </source>
</evidence>
<keyword evidence="11" id="KW-1185">Reference proteome</keyword>
<comment type="caution">
    <text evidence="10">The sequence shown here is derived from an EMBL/GenBank/DDBJ whole genome shotgun (WGS) entry which is preliminary data.</text>
</comment>